<evidence type="ECO:0000256" key="1">
    <source>
        <dbReference type="ARBA" id="ARBA00004496"/>
    </source>
</evidence>
<gene>
    <name evidence="17" type="ORF">DUNSADRAFT_3601</name>
</gene>
<sequence length="1044" mass="114968">MPGYAEEELAAMSLKPNGQGNGIHANGKEDGMGVTAYGDHSRVVGDLMDRLCMGGVDATSAAHEIALMVLGSGVGSMDSFGFTGQLQGAAEDMASPGAREGAMQAYKALAENVGRPVEPYLVPMLGLVLERHADKSPAVRTAAEAAADALTEILNPPAASLVLEHVLEGMSKDKPWQCKEGSLKLLRKLATTAKAQVQEALPDIVPVGSECMVDAREKVKKAAYNAMSACFKLQGNRDIEPCVPLMLNCIARPTEANNAIVKLSATTFVQQVDNPALSIMVPLLIRGLRSNETHVKRKTAIIIANMSKLVNNPADATVFLPRLLPGLKILSEEVADPECRQVAAMAHATLQRIEQEAEEVESHANKFKLSLQAALPLLQETVEQVTKGAVRLGSTALPVQQHVGRLACHFVDTRMFNAQLWQEALVPYLEVLVGMEEAEAVAKSMCDRCKVMGNSGQQDEDLQEDVNSELLCNCEFSLAYGGKILLNGTKLVLRRGRRYGLCGANGVGKSTLMRAIAANKVEGFPPPDQLRTVYVEHDIQGALEDLCVVDYILADPLLKDSPRSEVEHALGVVGFTDEMKQGSITSLSGGWKMKLALARAMLLHADILLLDEPTNHLDTTNVAWLVNYLRTQPGITALIVSHDSAFLDNVCTDILHYESRKLKRYRGNISEFVKVKPEAKSYYELGAATLKFTFPEPAPLDGVTSRQKSILNMKKVTFQYPNANKKALVDVTCHVRLDSRVAVLGRNGAGKSTLIKILTSELKPENGGVTRHPNLRVAYVAQHAFHHLEQCLDISPARYILRRYSGGEDKEEATKVHRQMTGEEWDKIKKQIWTIDGQPRQLDKIVGRRKKKRSYEYEVAWVGLTSLQYNRWITREELVERGFEKLINDVDGKSAAQQKVGEQTRPLTMAAIEEFCRDFGLDPEFSMHSNIRGLSGGQKVKLVLAAAMWQNPHMLIMDEPTNYLDREALGALADAIKRWTGGVVVISHHQEFIGAVCSEVWHVADGRLTATTMEEYKQSKVGEELVQEDVQVQKEQNQQQQQQQ</sequence>
<dbReference type="PANTHER" id="PTHR19211">
    <property type="entry name" value="ATP-BINDING TRANSPORT PROTEIN-RELATED"/>
    <property type="match status" value="1"/>
</dbReference>
<keyword evidence="11" id="KW-0648">Protein biosynthesis</keyword>
<dbReference type="InterPro" id="IPR047038">
    <property type="entry name" value="eEF3_chromodomain-like_sf"/>
</dbReference>
<keyword evidence="10" id="KW-0694">RNA-binding</keyword>
<dbReference type="InterPro" id="IPR000953">
    <property type="entry name" value="Chromo/chromo_shadow_dom"/>
</dbReference>
<dbReference type="Pfam" id="PF24984">
    <property type="entry name" value="HEAT_EF3_GNC1"/>
    <property type="match status" value="1"/>
</dbReference>
<evidence type="ECO:0000256" key="7">
    <source>
        <dbReference type="ARBA" id="ARBA00022768"/>
    </source>
</evidence>
<keyword evidence="9" id="KW-0067">ATP-binding</keyword>
<dbReference type="Gene3D" id="1.25.10.10">
    <property type="entry name" value="Leucine-rich Repeat Variant"/>
    <property type="match status" value="1"/>
</dbReference>
<dbReference type="PROSITE" id="PS00211">
    <property type="entry name" value="ABC_TRANSPORTER_1"/>
    <property type="match status" value="2"/>
</dbReference>
<keyword evidence="6" id="KW-0547">Nucleotide-binding</keyword>
<evidence type="ECO:0000256" key="15">
    <source>
        <dbReference type="SAM" id="Coils"/>
    </source>
</evidence>
<dbReference type="InterPro" id="IPR003439">
    <property type="entry name" value="ABC_transporter-like_ATP-bd"/>
</dbReference>
<evidence type="ECO:0000256" key="6">
    <source>
        <dbReference type="ARBA" id="ARBA00022741"/>
    </source>
</evidence>
<keyword evidence="7 17" id="KW-0251">Elongation factor</keyword>
<comment type="catalytic activity">
    <reaction evidence="12">
        <text>ATP + H2O = ADP + phosphate + H(+)</text>
        <dbReference type="Rhea" id="RHEA:13065"/>
        <dbReference type="ChEBI" id="CHEBI:15377"/>
        <dbReference type="ChEBI" id="CHEBI:15378"/>
        <dbReference type="ChEBI" id="CHEBI:30616"/>
        <dbReference type="ChEBI" id="CHEBI:43474"/>
        <dbReference type="ChEBI" id="CHEBI:456216"/>
    </reaction>
</comment>
<evidence type="ECO:0000256" key="4">
    <source>
        <dbReference type="ARBA" id="ARBA00022490"/>
    </source>
</evidence>
<dbReference type="InterPro" id="IPR015688">
    <property type="entry name" value="eEF3_ABC2_chromodomain-like"/>
</dbReference>
<dbReference type="SUPFAM" id="SSF52540">
    <property type="entry name" value="P-loop containing nucleoside triphosphate hydrolases"/>
    <property type="match status" value="2"/>
</dbReference>
<evidence type="ECO:0000256" key="10">
    <source>
        <dbReference type="ARBA" id="ARBA00022884"/>
    </source>
</evidence>
<keyword evidence="4" id="KW-0963">Cytoplasm</keyword>
<feature type="domain" description="ABC transporter" evidence="16">
    <location>
        <begin position="711"/>
        <end position="1030"/>
    </location>
</feature>
<dbReference type="Gene3D" id="1.20.1390.20">
    <property type="match status" value="1"/>
</dbReference>
<comment type="similarity">
    <text evidence="3">Belongs to the ABC transporter superfamily. ABCF family. EF3 subfamily.</text>
</comment>
<evidence type="ECO:0000313" key="17">
    <source>
        <dbReference type="EMBL" id="KAF5838008.1"/>
    </source>
</evidence>
<evidence type="ECO:0000259" key="16">
    <source>
        <dbReference type="PROSITE" id="PS50893"/>
    </source>
</evidence>
<dbReference type="SMART" id="SM00298">
    <property type="entry name" value="CHROMO"/>
    <property type="match status" value="1"/>
</dbReference>
<dbReference type="InterPro" id="IPR011989">
    <property type="entry name" value="ARM-like"/>
</dbReference>
<proteinExistence type="inferred from homology"/>
<evidence type="ECO:0000256" key="9">
    <source>
        <dbReference type="ARBA" id="ARBA00022840"/>
    </source>
</evidence>
<dbReference type="PANTHER" id="PTHR19211:SF5">
    <property type="entry name" value="ELONGATION FACTOR 3A-RELATED"/>
    <property type="match status" value="1"/>
</dbReference>
<evidence type="ECO:0000256" key="3">
    <source>
        <dbReference type="ARBA" id="ARBA00011054"/>
    </source>
</evidence>
<evidence type="ECO:0000256" key="12">
    <source>
        <dbReference type="ARBA" id="ARBA00049360"/>
    </source>
</evidence>
<dbReference type="CDD" id="cd03221">
    <property type="entry name" value="ABCF_EF-3"/>
    <property type="match status" value="2"/>
</dbReference>
<dbReference type="GO" id="GO:0003746">
    <property type="term" value="F:translation elongation factor activity"/>
    <property type="evidence" value="ECO:0007669"/>
    <property type="project" value="UniProtKB-KW"/>
</dbReference>
<dbReference type="CDD" id="cd18626">
    <property type="entry name" value="CD_eEF3"/>
    <property type="match status" value="1"/>
</dbReference>
<evidence type="ECO:0000256" key="11">
    <source>
        <dbReference type="ARBA" id="ARBA00022917"/>
    </source>
</evidence>
<keyword evidence="5" id="KW-0677">Repeat</keyword>
<accession>A0ABQ7GTS5</accession>
<feature type="domain" description="ABC transporter" evidence="16">
    <location>
        <begin position="466"/>
        <end position="685"/>
    </location>
</feature>
<evidence type="ECO:0000256" key="2">
    <source>
        <dbReference type="ARBA" id="ARBA00004815"/>
    </source>
</evidence>
<protein>
    <recommendedName>
        <fullName evidence="13">Elongation factor 3</fullName>
    </recommendedName>
    <alternativeName>
        <fullName evidence="14">Eukaryotic elongation factor 3</fullName>
    </alternativeName>
</protein>
<evidence type="ECO:0000313" key="18">
    <source>
        <dbReference type="Proteomes" id="UP000815325"/>
    </source>
</evidence>
<comment type="caution">
    <text evidence="17">The sequence shown here is derived from an EMBL/GenBank/DDBJ whole genome shotgun (WGS) entry which is preliminary data.</text>
</comment>
<evidence type="ECO:0000256" key="5">
    <source>
        <dbReference type="ARBA" id="ARBA00022737"/>
    </source>
</evidence>
<dbReference type="InterPro" id="IPR027417">
    <property type="entry name" value="P-loop_NTPase"/>
</dbReference>
<keyword evidence="8" id="KW-0378">Hydrolase</keyword>
<dbReference type="InterPro" id="IPR017871">
    <property type="entry name" value="ABC_transporter-like_CS"/>
</dbReference>
<dbReference type="Gene3D" id="2.40.50.990">
    <property type="match status" value="1"/>
</dbReference>
<dbReference type="InterPro" id="IPR003593">
    <property type="entry name" value="AAA+_ATPase"/>
</dbReference>
<evidence type="ECO:0000256" key="13">
    <source>
        <dbReference type="ARBA" id="ARBA00050030"/>
    </source>
</evidence>
<dbReference type="InterPro" id="IPR047036">
    <property type="entry name" value="EF3_4HB_sf"/>
</dbReference>
<dbReference type="Pfam" id="PF17947">
    <property type="entry name" value="4HB"/>
    <property type="match status" value="1"/>
</dbReference>
<comment type="pathway">
    <text evidence="2">Protein biosynthesis; polypeptide chain elongation.</text>
</comment>
<dbReference type="EMBL" id="MU069595">
    <property type="protein sequence ID" value="KAF5838008.1"/>
    <property type="molecule type" value="Genomic_DNA"/>
</dbReference>
<evidence type="ECO:0000256" key="14">
    <source>
        <dbReference type="ARBA" id="ARBA00050045"/>
    </source>
</evidence>
<dbReference type="InterPro" id="IPR034085">
    <property type="entry name" value="TOG"/>
</dbReference>
<keyword evidence="15" id="KW-0175">Coiled coil</keyword>
<dbReference type="Pfam" id="PF00005">
    <property type="entry name" value="ABC_tran"/>
    <property type="match status" value="2"/>
</dbReference>
<keyword evidence="18" id="KW-1185">Reference proteome</keyword>
<dbReference type="Pfam" id="PF24987">
    <property type="entry name" value="HEAT_EF3_N"/>
    <property type="match status" value="1"/>
</dbReference>
<reference evidence="17" key="1">
    <citation type="submission" date="2017-08" db="EMBL/GenBank/DDBJ databases">
        <authorList>
            <person name="Polle J.E."/>
            <person name="Barry K."/>
            <person name="Cushman J."/>
            <person name="Schmutz J."/>
            <person name="Tran D."/>
            <person name="Hathwaick L.T."/>
            <person name="Yim W.C."/>
            <person name="Jenkins J."/>
            <person name="Mckie-Krisberg Z.M."/>
            <person name="Prochnik S."/>
            <person name="Lindquist E."/>
            <person name="Dockter R.B."/>
            <person name="Adam C."/>
            <person name="Molina H."/>
            <person name="Bunkerborg J."/>
            <person name="Jin E."/>
            <person name="Buchheim M."/>
            <person name="Magnuson J."/>
        </authorList>
    </citation>
    <scope>NUCLEOTIDE SEQUENCE</scope>
    <source>
        <strain evidence="17">CCAP 19/18</strain>
    </source>
</reference>
<dbReference type="InterPro" id="IPR050611">
    <property type="entry name" value="ABCF"/>
</dbReference>
<name>A0ABQ7GTS5_DUNSA</name>
<dbReference type="SUPFAM" id="SSF48371">
    <property type="entry name" value="ARM repeat"/>
    <property type="match status" value="1"/>
</dbReference>
<dbReference type="Proteomes" id="UP000815325">
    <property type="component" value="Unassembled WGS sequence"/>
</dbReference>
<dbReference type="PROSITE" id="PS50893">
    <property type="entry name" value="ABC_TRANSPORTER_2"/>
    <property type="match status" value="2"/>
</dbReference>
<dbReference type="InterPro" id="IPR040533">
    <property type="entry name" value="EF3_4HB"/>
</dbReference>
<dbReference type="Gene3D" id="3.40.50.300">
    <property type="entry name" value="P-loop containing nucleotide triphosphate hydrolases"/>
    <property type="match status" value="2"/>
</dbReference>
<dbReference type="InterPro" id="IPR016024">
    <property type="entry name" value="ARM-type_fold"/>
</dbReference>
<evidence type="ECO:0000256" key="8">
    <source>
        <dbReference type="ARBA" id="ARBA00022801"/>
    </source>
</evidence>
<dbReference type="SMART" id="SM01349">
    <property type="entry name" value="TOG"/>
    <property type="match status" value="1"/>
</dbReference>
<comment type="subcellular location">
    <subcellularLocation>
        <location evidence="1">Cytoplasm</location>
    </subcellularLocation>
</comment>
<feature type="coiled-coil region" evidence="15">
    <location>
        <begin position="343"/>
        <end position="370"/>
    </location>
</feature>
<dbReference type="SMART" id="SM00382">
    <property type="entry name" value="AAA"/>
    <property type="match status" value="2"/>
</dbReference>
<organism evidence="17 18">
    <name type="scientific">Dunaliella salina</name>
    <name type="common">Green alga</name>
    <name type="synonym">Protococcus salinus</name>
    <dbReference type="NCBI Taxonomy" id="3046"/>
    <lineage>
        <taxon>Eukaryota</taxon>
        <taxon>Viridiplantae</taxon>
        <taxon>Chlorophyta</taxon>
        <taxon>core chlorophytes</taxon>
        <taxon>Chlorophyceae</taxon>
        <taxon>CS clade</taxon>
        <taxon>Chlamydomonadales</taxon>
        <taxon>Dunaliellaceae</taxon>
        <taxon>Dunaliella</taxon>
    </lineage>
</organism>